<dbReference type="InterPro" id="IPR008929">
    <property type="entry name" value="Chondroitin_lyas"/>
</dbReference>
<protein>
    <recommendedName>
        <fullName evidence="3">Heparin-sulfate lyase N-terminal domain-containing protein</fullName>
    </recommendedName>
</protein>
<evidence type="ECO:0000313" key="1">
    <source>
        <dbReference type="EMBL" id="TQE97431.1"/>
    </source>
</evidence>
<dbReference type="Gene3D" id="1.50.10.100">
    <property type="entry name" value="Chondroitin AC/alginate lyase"/>
    <property type="match status" value="1"/>
</dbReference>
<gene>
    <name evidence="1" type="ORF">FKZ61_03180</name>
</gene>
<comment type="caution">
    <text evidence="1">The sequence shown here is derived from an EMBL/GenBank/DDBJ whole genome shotgun (WGS) entry which is preliminary data.</text>
</comment>
<sequence>MAENALRQEIRRQILRTLVEDVEMNLARFDPATGRFLTEGGWAVTNQDIIYPLALLYRTQDPDNSYAQDGRILEYVLRGGDALRDFQYPDGQVEFVKVDGSTWGPIYMPWSMYHWLETYALLEEELDPDRRQRWAEGLTLAYDGITANLANGRVHNIPTWNAMASYRAGQIFGRPEWQEAGRRMMQRVVEAQTPQGYWREHHGPTTLYNTVYVHALGLYYFFSQDDTVLPALARATDFHIRYTYPDGRLMETIDGRVKYHDQVNVRGLSAFSLFPQGRRYARFLVENWLAQRAAHPLPHLTYNLTAQGPKIAGGDFGLSPLVAPVLHHFADGPEAPIPQDQERYHIHDPEHAIIRRQDGWLYCLSGIVTPPVETRWGQDRQQFLSVWHQTAGLVIGGGNAKDQPEFSTFVVGEGVVGEGPDRLYLPTGATLQPGAEADGVVLAYGEHVCALQVAIEDGQGVRLTLSGPEDAPAWGQLAFKLRPGQPLQTGNGENRSVTDAAWSYTAGENDWIAHGPWRLELPAGATVRWPVHPFNPYAADGAGPLEEAAAIVTVPLDRGPATLRLEPIEP</sequence>
<dbReference type="OrthoDB" id="5493458at2"/>
<dbReference type="Proteomes" id="UP000317371">
    <property type="component" value="Unassembled WGS sequence"/>
</dbReference>
<name>A0A540VKZ9_9CHLR</name>
<evidence type="ECO:0008006" key="3">
    <source>
        <dbReference type="Google" id="ProtNLM"/>
    </source>
</evidence>
<accession>A0A540VKZ9</accession>
<proteinExistence type="predicted"/>
<dbReference type="EMBL" id="VIGC01000003">
    <property type="protein sequence ID" value="TQE97431.1"/>
    <property type="molecule type" value="Genomic_DNA"/>
</dbReference>
<organism evidence="1 2">
    <name type="scientific">Litorilinea aerophila</name>
    <dbReference type="NCBI Taxonomy" id="1204385"/>
    <lineage>
        <taxon>Bacteria</taxon>
        <taxon>Bacillati</taxon>
        <taxon>Chloroflexota</taxon>
        <taxon>Caldilineae</taxon>
        <taxon>Caldilineales</taxon>
        <taxon>Caldilineaceae</taxon>
        <taxon>Litorilinea</taxon>
    </lineage>
</organism>
<dbReference type="SUPFAM" id="SSF48230">
    <property type="entry name" value="Chondroitin AC/alginate lyase"/>
    <property type="match status" value="1"/>
</dbReference>
<reference evidence="1 2" key="1">
    <citation type="submission" date="2019-06" db="EMBL/GenBank/DDBJ databases">
        <title>Genome sequence of Litorilinea aerophila BAA-2444.</title>
        <authorList>
            <person name="Maclea K.S."/>
            <person name="Maurais E.G."/>
            <person name="Iannazzi L.C."/>
        </authorList>
    </citation>
    <scope>NUCLEOTIDE SEQUENCE [LARGE SCALE GENOMIC DNA]</scope>
    <source>
        <strain evidence="1 2">ATCC BAA-2444</strain>
    </source>
</reference>
<dbReference type="InParanoid" id="A0A540VKZ9"/>
<evidence type="ECO:0000313" key="2">
    <source>
        <dbReference type="Proteomes" id="UP000317371"/>
    </source>
</evidence>
<keyword evidence="2" id="KW-1185">Reference proteome</keyword>
<dbReference type="RefSeq" id="WP_141608624.1">
    <property type="nucleotide sequence ID" value="NZ_VIGC02000003.1"/>
</dbReference>
<dbReference type="AlphaFoldDB" id="A0A540VKZ9"/>